<evidence type="ECO:0000313" key="2">
    <source>
        <dbReference type="EMBL" id="MFC5891330.1"/>
    </source>
</evidence>
<accession>A0ABW1FAZ1</accession>
<comment type="caution">
    <text evidence="2">The sequence shown here is derived from an EMBL/GenBank/DDBJ whole genome shotgun (WGS) entry which is preliminary data.</text>
</comment>
<keyword evidence="3" id="KW-1185">Reference proteome</keyword>
<dbReference type="RefSeq" id="WP_345082148.1">
    <property type="nucleotide sequence ID" value="NZ_BAAAWG010000006.1"/>
</dbReference>
<name>A0ABW1FAZ1_9ACTN</name>
<gene>
    <name evidence="2" type="ORF">ACFP3M_00615</name>
</gene>
<sequence length="56" mass="6354">MSHRRPEAGPCPDHHSPHHRRPEHAPAQIGRLKVTKFWYDLADGGATFDAVVWEKG</sequence>
<proteinExistence type="predicted"/>
<dbReference type="EMBL" id="JBHSPW010000001">
    <property type="protein sequence ID" value="MFC5891330.1"/>
    <property type="molecule type" value="Genomic_DNA"/>
</dbReference>
<feature type="region of interest" description="Disordered" evidence="1">
    <location>
        <begin position="1"/>
        <end position="27"/>
    </location>
</feature>
<protein>
    <submittedName>
        <fullName evidence="2">Uncharacterized protein</fullName>
    </submittedName>
</protein>
<evidence type="ECO:0000256" key="1">
    <source>
        <dbReference type="SAM" id="MobiDB-lite"/>
    </source>
</evidence>
<organism evidence="2 3">
    <name type="scientific">Streptomyces ramulosus</name>
    <dbReference type="NCBI Taxonomy" id="47762"/>
    <lineage>
        <taxon>Bacteria</taxon>
        <taxon>Bacillati</taxon>
        <taxon>Actinomycetota</taxon>
        <taxon>Actinomycetes</taxon>
        <taxon>Kitasatosporales</taxon>
        <taxon>Streptomycetaceae</taxon>
        <taxon>Streptomyces</taxon>
    </lineage>
</organism>
<dbReference type="Proteomes" id="UP001596241">
    <property type="component" value="Unassembled WGS sequence"/>
</dbReference>
<reference evidence="3" key="1">
    <citation type="journal article" date="2019" name="Int. J. Syst. Evol. Microbiol.">
        <title>The Global Catalogue of Microorganisms (GCM) 10K type strain sequencing project: providing services to taxonomists for standard genome sequencing and annotation.</title>
        <authorList>
            <consortium name="The Broad Institute Genomics Platform"/>
            <consortium name="The Broad Institute Genome Sequencing Center for Infectious Disease"/>
            <person name="Wu L."/>
            <person name="Ma J."/>
        </authorList>
    </citation>
    <scope>NUCLEOTIDE SEQUENCE [LARGE SCALE GENOMIC DNA]</scope>
    <source>
        <strain evidence="3">CGMCC 1.15809</strain>
    </source>
</reference>
<evidence type="ECO:0000313" key="3">
    <source>
        <dbReference type="Proteomes" id="UP001596241"/>
    </source>
</evidence>
<feature type="compositionally biased region" description="Basic and acidic residues" evidence="1">
    <location>
        <begin position="1"/>
        <end position="15"/>
    </location>
</feature>